<feature type="chain" id="PRO_5047534307" evidence="1">
    <location>
        <begin position="28"/>
        <end position="52"/>
    </location>
</feature>
<gene>
    <name evidence="2" type="ORF">RFM51_14030</name>
</gene>
<evidence type="ECO:0000313" key="2">
    <source>
        <dbReference type="EMBL" id="MDX8440714.1"/>
    </source>
</evidence>
<proteinExistence type="predicted"/>
<organism evidence="2 3">
    <name type="scientific">Mesorhizobium australafricanum</name>
    <dbReference type="NCBI Taxonomy" id="3072311"/>
    <lineage>
        <taxon>Bacteria</taxon>
        <taxon>Pseudomonadati</taxon>
        <taxon>Pseudomonadota</taxon>
        <taxon>Alphaproteobacteria</taxon>
        <taxon>Hyphomicrobiales</taxon>
        <taxon>Phyllobacteriaceae</taxon>
        <taxon>Mesorhizobium</taxon>
    </lineage>
</organism>
<dbReference type="RefSeq" id="WP_320214640.1">
    <property type="nucleotide sequence ID" value="NZ_JAVIIS010000017.1"/>
</dbReference>
<accession>A0ABU4WXC9</accession>
<evidence type="ECO:0000313" key="3">
    <source>
        <dbReference type="Proteomes" id="UP001272097"/>
    </source>
</evidence>
<dbReference type="EMBL" id="JAVIIS010000017">
    <property type="protein sequence ID" value="MDX8440714.1"/>
    <property type="molecule type" value="Genomic_DNA"/>
</dbReference>
<name>A0ABU4WXC9_9HYPH</name>
<reference evidence="2 3" key="1">
    <citation type="submission" date="2023-08" db="EMBL/GenBank/DDBJ databases">
        <title>Implementing the SeqCode for naming new Mesorhizobium species isolated from Vachellia karroo root nodules.</title>
        <authorList>
            <person name="Van Lill M."/>
        </authorList>
    </citation>
    <scope>NUCLEOTIDE SEQUENCE [LARGE SCALE GENOMIC DNA]</scope>
    <source>
        <strain evidence="2 3">VK3E</strain>
    </source>
</reference>
<feature type="signal peptide" evidence="1">
    <location>
        <begin position="1"/>
        <end position="27"/>
    </location>
</feature>
<comment type="caution">
    <text evidence="2">The sequence shown here is derived from an EMBL/GenBank/DDBJ whole genome shotgun (WGS) entry which is preliminary data.</text>
</comment>
<protein>
    <submittedName>
        <fullName evidence="2">Uncharacterized protein</fullName>
    </submittedName>
</protein>
<dbReference type="Proteomes" id="UP001272097">
    <property type="component" value="Unassembled WGS sequence"/>
</dbReference>
<sequence>MIKNGISMRQIVLAATLPAFTVAGASAADGTLVLPPYQPAQQTQRGANLTHQ</sequence>
<keyword evidence="1" id="KW-0732">Signal</keyword>
<keyword evidence="3" id="KW-1185">Reference proteome</keyword>
<evidence type="ECO:0000256" key="1">
    <source>
        <dbReference type="SAM" id="SignalP"/>
    </source>
</evidence>